<proteinExistence type="predicted"/>
<keyword evidence="1" id="KW-0812">Transmembrane</keyword>
<accession>A0A8S1XXJ8</accession>
<gene>
    <name evidence="2" type="ORF">POCTA_138.1.T1370117</name>
</gene>
<evidence type="ECO:0000313" key="2">
    <source>
        <dbReference type="EMBL" id="CAD8206249.1"/>
    </source>
</evidence>
<comment type="caution">
    <text evidence="2">The sequence shown here is derived from an EMBL/GenBank/DDBJ whole genome shotgun (WGS) entry which is preliminary data.</text>
</comment>
<dbReference type="AlphaFoldDB" id="A0A8S1XXJ8"/>
<organism evidence="2 3">
    <name type="scientific">Paramecium octaurelia</name>
    <dbReference type="NCBI Taxonomy" id="43137"/>
    <lineage>
        <taxon>Eukaryota</taxon>
        <taxon>Sar</taxon>
        <taxon>Alveolata</taxon>
        <taxon>Ciliophora</taxon>
        <taxon>Intramacronucleata</taxon>
        <taxon>Oligohymenophorea</taxon>
        <taxon>Peniculida</taxon>
        <taxon>Parameciidae</taxon>
        <taxon>Paramecium</taxon>
    </lineage>
</organism>
<feature type="transmembrane region" description="Helical" evidence="1">
    <location>
        <begin position="36"/>
        <end position="57"/>
    </location>
</feature>
<keyword evidence="1" id="KW-0472">Membrane</keyword>
<protein>
    <submittedName>
        <fullName evidence="2">Uncharacterized protein</fullName>
    </submittedName>
</protein>
<evidence type="ECO:0000256" key="1">
    <source>
        <dbReference type="SAM" id="Phobius"/>
    </source>
</evidence>
<keyword evidence="3" id="KW-1185">Reference proteome</keyword>
<keyword evidence="1" id="KW-1133">Transmembrane helix</keyword>
<dbReference type="EMBL" id="CAJJDP010000138">
    <property type="protein sequence ID" value="CAD8206249.1"/>
    <property type="molecule type" value="Genomic_DNA"/>
</dbReference>
<dbReference type="Proteomes" id="UP000683925">
    <property type="component" value="Unassembled WGS sequence"/>
</dbReference>
<evidence type="ECO:0000313" key="3">
    <source>
        <dbReference type="Proteomes" id="UP000683925"/>
    </source>
</evidence>
<sequence>MNRKKVERIPRQPFWILPLENQNIELIKGNIADTELFLIGVLLLSLTAPITQSWIMWGHRQLLHFQNALLKGRREGCFLILLMCQQLKK</sequence>
<name>A0A8S1XXJ8_PAROT</name>
<reference evidence="2" key="1">
    <citation type="submission" date="2021-01" db="EMBL/GenBank/DDBJ databases">
        <authorList>
            <consortium name="Genoscope - CEA"/>
            <person name="William W."/>
        </authorList>
    </citation>
    <scope>NUCLEOTIDE SEQUENCE</scope>
</reference>